<evidence type="ECO:0000259" key="1">
    <source>
        <dbReference type="Pfam" id="PF13751"/>
    </source>
</evidence>
<evidence type="ECO:0000313" key="3">
    <source>
        <dbReference type="Proteomes" id="UP000403266"/>
    </source>
</evidence>
<dbReference type="RefSeq" id="WP_152717533.1">
    <property type="nucleotide sequence ID" value="NZ_VOSJ01000450.1"/>
</dbReference>
<proteinExistence type="predicted"/>
<evidence type="ECO:0000313" key="2">
    <source>
        <dbReference type="EMBL" id="MPR30682.1"/>
    </source>
</evidence>
<sequence length="194" mass="21771">MPHFDAVHKMTVHDGHRLQDALDDLADRSLTPKRLLADSHYGSADNMALAQERAIDLTAPARTAKGCSSGRLTLEEFSLDEDGLVVRCPNGIAPVSPSAAQAKLQARFDLATCRQCPDRNRCPVRADSHDGQIARFQYTPARAENQKRRLYESSDGFREIHRWRAGIEATMSRLKYQMNLANLRIRACRPCAIR</sequence>
<dbReference type="OrthoDB" id="4334464at2"/>
<dbReference type="InterPro" id="IPR025668">
    <property type="entry name" value="Tnp_DDE_dom"/>
</dbReference>
<comment type="caution">
    <text evidence="2">The sequence shown here is derived from an EMBL/GenBank/DDBJ whole genome shotgun (WGS) entry which is preliminary data.</text>
</comment>
<gene>
    <name evidence="2" type="ORF">FS320_38345</name>
</gene>
<dbReference type="AlphaFoldDB" id="A0A5N7MUN3"/>
<feature type="domain" description="Transposase DDE" evidence="1">
    <location>
        <begin position="100"/>
        <end position="186"/>
    </location>
</feature>
<accession>A0A5N7MUN3</accession>
<protein>
    <submittedName>
        <fullName evidence="2">Transposase</fullName>
    </submittedName>
</protein>
<reference evidence="2 3" key="1">
    <citation type="journal article" date="2019" name="Syst. Appl. Microbiol.">
        <title>Microvirga tunisiensis sp. nov., a root nodule symbiotic bacterium isolated from Lupinus micranthus and L. luteus grown in Northern Tunisia.</title>
        <authorList>
            <person name="Msaddak A."/>
            <person name="Rejili M."/>
            <person name="Duran D."/>
            <person name="Mars M."/>
            <person name="Palacios J.M."/>
            <person name="Ruiz-Argueso T."/>
            <person name="Rey L."/>
            <person name="Imperial J."/>
        </authorList>
    </citation>
    <scope>NUCLEOTIDE SEQUENCE [LARGE SCALE GENOMIC DNA]</scope>
    <source>
        <strain evidence="2 3">Lmie10</strain>
    </source>
</reference>
<dbReference type="Proteomes" id="UP000403266">
    <property type="component" value="Unassembled WGS sequence"/>
</dbReference>
<dbReference type="Pfam" id="PF13751">
    <property type="entry name" value="DDE_Tnp_1_6"/>
    <property type="match status" value="1"/>
</dbReference>
<organism evidence="2 3">
    <name type="scientific">Microvirga tunisiensis</name>
    <dbReference type="NCBI Taxonomy" id="2108360"/>
    <lineage>
        <taxon>Bacteria</taxon>
        <taxon>Pseudomonadati</taxon>
        <taxon>Pseudomonadota</taxon>
        <taxon>Alphaproteobacteria</taxon>
        <taxon>Hyphomicrobiales</taxon>
        <taxon>Methylobacteriaceae</taxon>
        <taxon>Microvirga</taxon>
    </lineage>
</organism>
<keyword evidence="3" id="KW-1185">Reference proteome</keyword>
<name>A0A5N7MUN3_9HYPH</name>
<dbReference type="EMBL" id="VOSK01000423">
    <property type="protein sequence ID" value="MPR30682.1"/>
    <property type="molecule type" value="Genomic_DNA"/>
</dbReference>